<comment type="similarity">
    <text evidence="1">Belongs to the short-chain dehydrogenases/reductases (SDR) family.</text>
</comment>
<accession>A0A8J7FKH4</accession>
<dbReference type="InterPro" id="IPR002347">
    <property type="entry name" value="SDR_fam"/>
</dbReference>
<dbReference type="Pfam" id="PF00106">
    <property type="entry name" value="adh_short"/>
    <property type="match status" value="1"/>
</dbReference>
<dbReference type="AlphaFoldDB" id="A0A8J7FKH4"/>
<comment type="caution">
    <text evidence="3">The sequence shown here is derived from an EMBL/GenBank/DDBJ whole genome shotgun (WGS) entry which is preliminary data.</text>
</comment>
<keyword evidence="2" id="KW-0560">Oxidoreductase</keyword>
<evidence type="ECO:0000313" key="4">
    <source>
        <dbReference type="Proteomes" id="UP000604481"/>
    </source>
</evidence>
<dbReference type="EMBL" id="JADFUA010000004">
    <property type="protein sequence ID" value="MBE9609330.1"/>
    <property type="molecule type" value="Genomic_DNA"/>
</dbReference>
<proteinExistence type="inferred from homology"/>
<dbReference type="PANTHER" id="PTHR44196:SF1">
    <property type="entry name" value="DEHYDROGENASE_REDUCTASE SDR FAMILY MEMBER 7B"/>
    <property type="match status" value="1"/>
</dbReference>
<dbReference type="SUPFAM" id="SSF51735">
    <property type="entry name" value="NAD(P)-binding Rossmann-fold domains"/>
    <property type="match status" value="1"/>
</dbReference>
<evidence type="ECO:0000256" key="2">
    <source>
        <dbReference type="ARBA" id="ARBA00023002"/>
    </source>
</evidence>
<dbReference type="InterPro" id="IPR036291">
    <property type="entry name" value="NAD(P)-bd_dom_sf"/>
</dbReference>
<gene>
    <name evidence="3" type="ORF">INR99_08205</name>
</gene>
<keyword evidence="4" id="KW-1185">Reference proteome</keyword>
<organism evidence="3 4">
    <name type="scientific">Chitinilyticum piscinae</name>
    <dbReference type="NCBI Taxonomy" id="2866724"/>
    <lineage>
        <taxon>Bacteria</taxon>
        <taxon>Pseudomonadati</taxon>
        <taxon>Pseudomonadota</taxon>
        <taxon>Betaproteobacteria</taxon>
        <taxon>Neisseriales</taxon>
        <taxon>Chitinibacteraceae</taxon>
        <taxon>Chitinilyticum</taxon>
    </lineage>
</organism>
<evidence type="ECO:0000256" key="1">
    <source>
        <dbReference type="ARBA" id="ARBA00006484"/>
    </source>
</evidence>
<evidence type="ECO:0000313" key="3">
    <source>
        <dbReference type="EMBL" id="MBE9609330.1"/>
    </source>
</evidence>
<dbReference type="PRINTS" id="PR00081">
    <property type="entry name" value="GDHRDH"/>
</dbReference>
<dbReference type="Proteomes" id="UP000604481">
    <property type="component" value="Unassembled WGS sequence"/>
</dbReference>
<dbReference type="GO" id="GO:0016491">
    <property type="term" value="F:oxidoreductase activity"/>
    <property type="evidence" value="ECO:0007669"/>
    <property type="project" value="UniProtKB-KW"/>
</dbReference>
<name>A0A8J7FKH4_9NEIS</name>
<dbReference type="GO" id="GO:0016020">
    <property type="term" value="C:membrane"/>
    <property type="evidence" value="ECO:0007669"/>
    <property type="project" value="TreeGrafter"/>
</dbReference>
<dbReference type="RefSeq" id="WP_194115861.1">
    <property type="nucleotide sequence ID" value="NZ_JADFUA010000004.1"/>
</dbReference>
<reference evidence="3 4" key="1">
    <citation type="submission" date="2020-10" db="EMBL/GenBank/DDBJ databases">
        <title>The genome sequence of Chitinilyticum litopenaei 4Y14.</title>
        <authorList>
            <person name="Liu Y."/>
        </authorList>
    </citation>
    <scope>NUCLEOTIDE SEQUENCE [LARGE SCALE GENOMIC DNA]</scope>
    <source>
        <strain evidence="3 4">4Y14</strain>
    </source>
</reference>
<dbReference type="Gene3D" id="3.40.50.720">
    <property type="entry name" value="NAD(P)-binding Rossmann-like Domain"/>
    <property type="match status" value="1"/>
</dbReference>
<protein>
    <submittedName>
        <fullName evidence="3">SDR family NAD(P)-dependent oxidoreductase</fullName>
    </submittedName>
</protein>
<sequence length="255" mass="27734">MALNPPLTDWHGQRVWIIGASSGIGRALAETLGRLGARVAISARRAAVLDELALPDDALRLPFDACSKAGWAAAIGFLHQRWGGVDVWVHCAADYQPTRAWQLDADAASRALDVNLHSVYLGLATIMPVLLANQSGRLVLLASPSGYFGMPEAINYGPHKAALINLAEILHVDLAQKGIAVHLVNPGFVATRLTARNDFAMPALQTPQQAADAIVAGLARGEFETHFPRRFTLWLKLLRLLPFALRRPLLRRIAR</sequence>
<dbReference type="PANTHER" id="PTHR44196">
    <property type="entry name" value="DEHYDROGENASE/REDUCTASE SDR FAMILY MEMBER 7B"/>
    <property type="match status" value="1"/>
</dbReference>